<sequence length="115" mass="13364">MIKSDLKKFELEIVFKGKTNPKLFYRYVNSKLLVTNQINQIMDTKGNHITDPEMLNALVRAKWFCSQGLIDLSSQTGAFNIRDENNNVFMNKIRLLRLLLHGFDGISSVWNKPKF</sequence>
<protein>
    <submittedName>
        <fullName evidence="1">Uncharacterized protein</fullName>
    </submittedName>
</protein>
<dbReference type="OrthoDB" id="6118220at2759"/>
<dbReference type="Proteomes" id="UP000276133">
    <property type="component" value="Unassembled WGS sequence"/>
</dbReference>
<keyword evidence="2" id="KW-1185">Reference proteome</keyword>
<evidence type="ECO:0000313" key="1">
    <source>
        <dbReference type="EMBL" id="RNA28347.1"/>
    </source>
</evidence>
<dbReference type="AlphaFoldDB" id="A0A3M7RYE2"/>
<comment type="caution">
    <text evidence="1">The sequence shown here is derived from an EMBL/GenBank/DDBJ whole genome shotgun (WGS) entry which is preliminary data.</text>
</comment>
<dbReference type="EMBL" id="REGN01002402">
    <property type="protein sequence ID" value="RNA28347.1"/>
    <property type="molecule type" value="Genomic_DNA"/>
</dbReference>
<accession>A0A3M7RYE2</accession>
<reference evidence="1 2" key="1">
    <citation type="journal article" date="2018" name="Sci. Rep.">
        <title>Genomic signatures of local adaptation to the degree of environmental predictability in rotifers.</title>
        <authorList>
            <person name="Franch-Gras L."/>
            <person name="Hahn C."/>
            <person name="Garcia-Roger E.M."/>
            <person name="Carmona M.J."/>
            <person name="Serra M."/>
            <person name="Gomez A."/>
        </authorList>
    </citation>
    <scope>NUCLEOTIDE SEQUENCE [LARGE SCALE GENOMIC DNA]</scope>
    <source>
        <strain evidence="1">HYR1</strain>
    </source>
</reference>
<proteinExistence type="predicted"/>
<gene>
    <name evidence="1" type="ORF">BpHYR1_029494</name>
</gene>
<evidence type="ECO:0000313" key="2">
    <source>
        <dbReference type="Proteomes" id="UP000276133"/>
    </source>
</evidence>
<name>A0A3M7RYE2_BRAPC</name>
<organism evidence="1 2">
    <name type="scientific">Brachionus plicatilis</name>
    <name type="common">Marine rotifer</name>
    <name type="synonym">Brachionus muelleri</name>
    <dbReference type="NCBI Taxonomy" id="10195"/>
    <lineage>
        <taxon>Eukaryota</taxon>
        <taxon>Metazoa</taxon>
        <taxon>Spiralia</taxon>
        <taxon>Gnathifera</taxon>
        <taxon>Rotifera</taxon>
        <taxon>Eurotatoria</taxon>
        <taxon>Monogononta</taxon>
        <taxon>Pseudotrocha</taxon>
        <taxon>Ploima</taxon>
        <taxon>Brachionidae</taxon>
        <taxon>Brachionus</taxon>
    </lineage>
</organism>